<feature type="signal peptide" evidence="1">
    <location>
        <begin position="1"/>
        <end position="23"/>
    </location>
</feature>
<dbReference type="AlphaFoldDB" id="A0A4C1X4W9"/>
<gene>
    <name evidence="2" type="ORF">EVAR_87767_1</name>
</gene>
<feature type="chain" id="PRO_5020021963" evidence="1">
    <location>
        <begin position="24"/>
        <end position="182"/>
    </location>
</feature>
<evidence type="ECO:0000313" key="3">
    <source>
        <dbReference type="Proteomes" id="UP000299102"/>
    </source>
</evidence>
<reference evidence="2 3" key="1">
    <citation type="journal article" date="2019" name="Commun. Biol.">
        <title>The bagworm genome reveals a unique fibroin gene that provides high tensile strength.</title>
        <authorList>
            <person name="Kono N."/>
            <person name="Nakamura H."/>
            <person name="Ohtoshi R."/>
            <person name="Tomita M."/>
            <person name="Numata K."/>
            <person name="Arakawa K."/>
        </authorList>
    </citation>
    <scope>NUCLEOTIDE SEQUENCE [LARGE SCALE GENOMIC DNA]</scope>
</reference>
<keyword evidence="1" id="KW-0732">Signal</keyword>
<dbReference type="EMBL" id="BGZK01000729">
    <property type="protein sequence ID" value="GBP58190.1"/>
    <property type="molecule type" value="Genomic_DNA"/>
</dbReference>
<dbReference type="OrthoDB" id="6229420at2759"/>
<accession>A0A4C1X4W9</accession>
<keyword evidence="3" id="KW-1185">Reference proteome</keyword>
<organism evidence="2 3">
    <name type="scientific">Eumeta variegata</name>
    <name type="common">Bagworm moth</name>
    <name type="synonym">Eumeta japonica</name>
    <dbReference type="NCBI Taxonomy" id="151549"/>
    <lineage>
        <taxon>Eukaryota</taxon>
        <taxon>Metazoa</taxon>
        <taxon>Ecdysozoa</taxon>
        <taxon>Arthropoda</taxon>
        <taxon>Hexapoda</taxon>
        <taxon>Insecta</taxon>
        <taxon>Pterygota</taxon>
        <taxon>Neoptera</taxon>
        <taxon>Endopterygota</taxon>
        <taxon>Lepidoptera</taxon>
        <taxon>Glossata</taxon>
        <taxon>Ditrysia</taxon>
        <taxon>Tineoidea</taxon>
        <taxon>Psychidae</taxon>
        <taxon>Oiketicinae</taxon>
        <taxon>Eumeta</taxon>
    </lineage>
</organism>
<dbReference type="Proteomes" id="UP000299102">
    <property type="component" value="Unassembled WGS sequence"/>
</dbReference>
<evidence type="ECO:0000313" key="2">
    <source>
        <dbReference type="EMBL" id="GBP58190.1"/>
    </source>
</evidence>
<sequence>MATTKTWARAAIVLSMLVVNSFARGQTDSGDSWLTSIGRNLHSELTDVLEAVDIQYAEPVINATYRAKEEFNPRGMGPLYNATTVVIDLLVHKQAYPPGKTTTQAVKETCEIDGFNAVLVAENYFKSFQTVVVKSMIKLLKRLRRPESGGAPRPRSAPTGGRCRLRSCTCMNRNAAARTALL</sequence>
<name>A0A4C1X4W9_EUMVA</name>
<protein>
    <submittedName>
        <fullName evidence="2">Uncharacterized protein</fullName>
    </submittedName>
</protein>
<evidence type="ECO:0000256" key="1">
    <source>
        <dbReference type="SAM" id="SignalP"/>
    </source>
</evidence>
<comment type="caution">
    <text evidence="2">The sequence shown here is derived from an EMBL/GenBank/DDBJ whole genome shotgun (WGS) entry which is preliminary data.</text>
</comment>
<proteinExistence type="predicted"/>